<evidence type="ECO:0000313" key="1">
    <source>
        <dbReference type="EMBL" id="AKS41308.1"/>
    </source>
</evidence>
<organism evidence="1 2">
    <name type="scientific">Wenzhouxiangella marina</name>
    <dbReference type="NCBI Taxonomy" id="1579979"/>
    <lineage>
        <taxon>Bacteria</taxon>
        <taxon>Pseudomonadati</taxon>
        <taxon>Pseudomonadota</taxon>
        <taxon>Gammaproteobacteria</taxon>
        <taxon>Chromatiales</taxon>
        <taxon>Wenzhouxiangellaceae</taxon>
        <taxon>Wenzhouxiangella</taxon>
    </lineage>
</organism>
<keyword evidence="2" id="KW-1185">Reference proteome</keyword>
<dbReference type="KEGG" id="wma:WM2015_927"/>
<gene>
    <name evidence="1" type="ORF">WM2015_927</name>
</gene>
<evidence type="ECO:0000313" key="2">
    <source>
        <dbReference type="Proteomes" id="UP000066624"/>
    </source>
</evidence>
<dbReference type="AlphaFoldDB" id="A0A0K0XUE6"/>
<protein>
    <submittedName>
        <fullName evidence="1">Uncharacterized protein</fullName>
    </submittedName>
</protein>
<reference evidence="1 2" key="1">
    <citation type="submission" date="2015-07" db="EMBL/GenBank/DDBJ databases">
        <authorList>
            <person name="Noorani M."/>
        </authorList>
    </citation>
    <scope>NUCLEOTIDE SEQUENCE [LARGE SCALE GENOMIC DNA]</scope>
    <source>
        <strain evidence="1 2">KCTC 42284</strain>
    </source>
</reference>
<dbReference type="RefSeq" id="WP_049724951.1">
    <property type="nucleotide sequence ID" value="NZ_CP012154.1"/>
</dbReference>
<dbReference type="OrthoDB" id="5741133at2"/>
<dbReference type="Proteomes" id="UP000066624">
    <property type="component" value="Chromosome"/>
</dbReference>
<accession>A0A0K0XUE6</accession>
<name>A0A0K0XUE6_9GAMM</name>
<dbReference type="EMBL" id="CP012154">
    <property type="protein sequence ID" value="AKS41308.1"/>
    <property type="molecule type" value="Genomic_DNA"/>
</dbReference>
<dbReference type="STRING" id="1579979.WM2015_927"/>
<dbReference type="Pfam" id="PF20420">
    <property type="entry name" value="DUF6702"/>
    <property type="match status" value="1"/>
</dbReference>
<sequence>MKRAWLIILVGLLALPASAHELKAGLTRVLFNERSGNLEVMHRLLLHDAEHACRQLFDGQADLIGDPVTLERFSAYVREGFQLAIDDELVELAYVGAEIDGRHIWVYQEAPIPASVGHLSIDHRVLRDVWAEQSNLVNIEGRGPIRSLRFSGNDGVQSIAMTDSAARLED</sequence>
<proteinExistence type="predicted"/>
<dbReference type="InterPro" id="IPR046525">
    <property type="entry name" value="DUF6702"/>
</dbReference>